<gene>
    <name evidence="8" type="ORF">SGN30_21705</name>
</gene>
<dbReference type="Gene3D" id="3.40.50.300">
    <property type="entry name" value="P-loop containing nucleotide triphosphate hydrolases"/>
    <property type="match status" value="1"/>
</dbReference>
<dbReference type="Gene3D" id="3.30.1220.10">
    <property type="entry name" value="CobW-like, C-terminal domain"/>
    <property type="match status" value="1"/>
</dbReference>
<dbReference type="GO" id="GO:0000166">
    <property type="term" value="F:nucleotide binding"/>
    <property type="evidence" value="ECO:0007669"/>
    <property type="project" value="UniProtKB-KW"/>
</dbReference>
<keyword evidence="1" id="KW-0547">Nucleotide-binding</keyword>
<feature type="domain" description="CobW C-terminal" evidence="7">
    <location>
        <begin position="251"/>
        <end position="349"/>
    </location>
</feature>
<comment type="similarity">
    <text evidence="4">Belongs to the SIMIBI class G3E GTPase family. ZNG1 subfamily.</text>
</comment>
<dbReference type="Proteomes" id="UP001287445">
    <property type="component" value="Unassembled WGS sequence"/>
</dbReference>
<dbReference type="InterPro" id="IPR003495">
    <property type="entry name" value="CobW/HypB/UreG_nucleotide-bd"/>
</dbReference>
<dbReference type="PANTHER" id="PTHR13748:SF62">
    <property type="entry name" value="COBW DOMAIN-CONTAINING PROTEIN"/>
    <property type="match status" value="1"/>
</dbReference>
<keyword evidence="3" id="KW-0143">Chaperone</keyword>
<dbReference type="Pfam" id="PF07683">
    <property type="entry name" value="CobW_C"/>
    <property type="match status" value="1"/>
</dbReference>
<protein>
    <submittedName>
        <fullName evidence="8">GTP-binding protein</fullName>
    </submittedName>
</protein>
<organism evidence="8 9">
    <name type="scientific">Delftia acidovorans</name>
    <name type="common">Pseudomonas acidovorans</name>
    <name type="synonym">Comamonas acidovorans</name>
    <dbReference type="NCBI Taxonomy" id="80866"/>
    <lineage>
        <taxon>Bacteria</taxon>
        <taxon>Pseudomonadati</taxon>
        <taxon>Pseudomonadota</taxon>
        <taxon>Betaproteobacteria</taxon>
        <taxon>Burkholderiales</taxon>
        <taxon>Comamonadaceae</taxon>
        <taxon>Delftia</taxon>
    </lineage>
</organism>
<dbReference type="CDD" id="cd03112">
    <property type="entry name" value="CobW-like"/>
    <property type="match status" value="1"/>
</dbReference>
<evidence type="ECO:0000259" key="7">
    <source>
        <dbReference type="SMART" id="SM00833"/>
    </source>
</evidence>
<dbReference type="PANTHER" id="PTHR13748">
    <property type="entry name" value="COBW-RELATED"/>
    <property type="match status" value="1"/>
</dbReference>
<dbReference type="SUPFAM" id="SSF90002">
    <property type="entry name" value="Hypothetical protein YjiA, C-terminal domain"/>
    <property type="match status" value="1"/>
</dbReference>
<comment type="caution">
    <text evidence="8">The sequence shown here is derived from an EMBL/GenBank/DDBJ whole genome shotgun (WGS) entry which is preliminary data.</text>
</comment>
<proteinExistence type="inferred from homology"/>
<reference evidence="8" key="1">
    <citation type="submission" date="2023-11" db="EMBL/GenBank/DDBJ databases">
        <title>Identification and selenium tolerance of Delftia acidovorans R3-25.</title>
        <authorList>
            <person name="Zhang S."/>
            <person name="Liu Y."/>
            <person name="Guo Y."/>
        </authorList>
    </citation>
    <scope>NUCLEOTIDE SEQUENCE</scope>
    <source>
        <strain evidence="8">R3-25</strain>
    </source>
</reference>
<name>A0AAJ2VBY7_DELAC</name>
<dbReference type="RefSeq" id="WP_319075419.1">
    <property type="nucleotide sequence ID" value="NZ_JAWWMZ010000009.1"/>
</dbReference>
<evidence type="ECO:0000256" key="3">
    <source>
        <dbReference type="ARBA" id="ARBA00023186"/>
    </source>
</evidence>
<dbReference type="Pfam" id="PF02492">
    <property type="entry name" value="cobW"/>
    <property type="match status" value="1"/>
</dbReference>
<dbReference type="InterPro" id="IPR051316">
    <property type="entry name" value="Zinc-reg_GTPase_activator"/>
</dbReference>
<keyword evidence="2" id="KW-0378">Hydrolase</keyword>
<dbReference type="SMART" id="SM00833">
    <property type="entry name" value="CobW_C"/>
    <property type="match status" value="1"/>
</dbReference>
<dbReference type="GO" id="GO:0016787">
    <property type="term" value="F:hydrolase activity"/>
    <property type="evidence" value="ECO:0007669"/>
    <property type="project" value="UniProtKB-KW"/>
</dbReference>
<dbReference type="AlphaFoldDB" id="A0AAJ2VBY7"/>
<evidence type="ECO:0000256" key="5">
    <source>
        <dbReference type="ARBA" id="ARBA00045658"/>
    </source>
</evidence>
<evidence type="ECO:0000256" key="4">
    <source>
        <dbReference type="ARBA" id="ARBA00034320"/>
    </source>
</evidence>
<evidence type="ECO:0000256" key="1">
    <source>
        <dbReference type="ARBA" id="ARBA00022741"/>
    </source>
</evidence>
<evidence type="ECO:0000313" key="9">
    <source>
        <dbReference type="Proteomes" id="UP001287445"/>
    </source>
</evidence>
<dbReference type="GO" id="GO:0005737">
    <property type="term" value="C:cytoplasm"/>
    <property type="evidence" value="ECO:0007669"/>
    <property type="project" value="TreeGrafter"/>
</dbReference>
<dbReference type="InterPro" id="IPR011629">
    <property type="entry name" value="CobW-like_C"/>
</dbReference>
<dbReference type="InterPro" id="IPR027417">
    <property type="entry name" value="P-loop_NTPase"/>
</dbReference>
<sequence length="372" mass="40463">MSGLTDHHGERLPVGVLTGFLGSGKTTLLRQWLQDSPAGETAVLINEFGAVGLDHLLVGRIDADTVLLDNGCVCCAIRGELKDALWRLHQRRLRGELPPFQRVLMETTGLAAPGPVIATLIGDAQLRQIFRPAFISTVVDALHAPWQQSQRPEWLAQVAAADRLYLSKTDLATPQQAEAQRAQLAQINPLASIVTCGPGAAVPPAWQMQESHALQTDWLARAIVGTPRGRAGQGQGQGQGQRQGQGLHAGAQAFCLELDSPVDWCVLTLWLTMLLHRHGDRLLRLKGLVAVAADGWPQGQPTALHGMGHLMHAPEHLPEWPGEDRRSRLVFITAGLDEQQVRASWQSFQSFYRLHSQDNGSQTPASPSPHTA</sequence>
<dbReference type="EMBL" id="JAWWMZ010000009">
    <property type="protein sequence ID" value="MDX4956042.1"/>
    <property type="molecule type" value="Genomic_DNA"/>
</dbReference>
<comment type="function">
    <text evidence="5">Zinc chaperone that directly transfers zinc cofactor to target proteins, thereby activating them. Zinc is transferred from the CXCC motif in the GTPase domain to the zinc binding site in target proteins in a process requiring GTP hydrolysis.</text>
</comment>
<evidence type="ECO:0000256" key="2">
    <source>
        <dbReference type="ARBA" id="ARBA00022801"/>
    </source>
</evidence>
<accession>A0AAJ2VBY7</accession>
<dbReference type="InterPro" id="IPR036627">
    <property type="entry name" value="CobW-likC_sf"/>
</dbReference>
<evidence type="ECO:0000313" key="8">
    <source>
        <dbReference type="EMBL" id="MDX4956042.1"/>
    </source>
</evidence>
<evidence type="ECO:0000256" key="6">
    <source>
        <dbReference type="ARBA" id="ARBA00049117"/>
    </source>
</evidence>
<dbReference type="SUPFAM" id="SSF52540">
    <property type="entry name" value="P-loop containing nucleoside triphosphate hydrolases"/>
    <property type="match status" value="1"/>
</dbReference>
<comment type="catalytic activity">
    <reaction evidence="6">
        <text>GTP + H2O = GDP + phosphate + H(+)</text>
        <dbReference type="Rhea" id="RHEA:19669"/>
        <dbReference type="ChEBI" id="CHEBI:15377"/>
        <dbReference type="ChEBI" id="CHEBI:15378"/>
        <dbReference type="ChEBI" id="CHEBI:37565"/>
        <dbReference type="ChEBI" id="CHEBI:43474"/>
        <dbReference type="ChEBI" id="CHEBI:58189"/>
    </reaction>
    <physiologicalReaction direction="left-to-right" evidence="6">
        <dbReference type="Rhea" id="RHEA:19670"/>
    </physiologicalReaction>
</comment>